<evidence type="ECO:0000313" key="2">
    <source>
        <dbReference type="EMBL" id="KAL3678188.1"/>
    </source>
</evidence>
<reference evidence="2 3" key="1">
    <citation type="submission" date="2024-09" db="EMBL/GenBank/DDBJ databases">
        <title>Chromosome-scale assembly of Riccia sorocarpa.</title>
        <authorList>
            <person name="Paukszto L."/>
        </authorList>
    </citation>
    <scope>NUCLEOTIDE SEQUENCE [LARGE SCALE GENOMIC DNA]</scope>
    <source>
        <strain evidence="2">LP-2024</strain>
        <tissue evidence="2">Aerial parts of the thallus</tissue>
    </source>
</reference>
<dbReference type="EMBL" id="JBJQOH010000007">
    <property type="protein sequence ID" value="KAL3678188.1"/>
    <property type="molecule type" value="Genomic_DNA"/>
</dbReference>
<accession>A0ABD3GGY7</accession>
<organism evidence="2 3">
    <name type="scientific">Riccia sorocarpa</name>
    <dbReference type="NCBI Taxonomy" id="122646"/>
    <lineage>
        <taxon>Eukaryota</taxon>
        <taxon>Viridiplantae</taxon>
        <taxon>Streptophyta</taxon>
        <taxon>Embryophyta</taxon>
        <taxon>Marchantiophyta</taxon>
        <taxon>Marchantiopsida</taxon>
        <taxon>Marchantiidae</taxon>
        <taxon>Marchantiales</taxon>
        <taxon>Ricciaceae</taxon>
        <taxon>Riccia</taxon>
    </lineage>
</organism>
<proteinExistence type="predicted"/>
<dbReference type="Proteomes" id="UP001633002">
    <property type="component" value="Unassembled WGS sequence"/>
</dbReference>
<protein>
    <submittedName>
        <fullName evidence="2">Uncharacterized protein</fullName>
    </submittedName>
</protein>
<keyword evidence="1" id="KW-0732">Signal</keyword>
<sequence length="229" mass="25592">MATLASVLASAFIRSFLPFHAVQAQCSNRNSCKPGRGALVIGRVGVSSLDAVKGSSKFARYSAVCKASEKDTVSKARNFQLEATQLLAELLKADDIKSTAEKHVDSLSEDFFIIASTYLDLAKKEGNLEVVSKLETTLRTALEVKETTLRPEIRLLNQLLRETAEKDRASTIQTNVQYLSSDSYFFQLLSRMIKDVESQKTNPNQLRLLTQLRMINKETREVAKAMKRK</sequence>
<feature type="signal peptide" evidence="1">
    <location>
        <begin position="1"/>
        <end position="24"/>
    </location>
</feature>
<feature type="chain" id="PRO_5044826249" evidence="1">
    <location>
        <begin position="25"/>
        <end position="229"/>
    </location>
</feature>
<gene>
    <name evidence="2" type="ORF">R1sor_021144</name>
</gene>
<name>A0ABD3GGY7_9MARC</name>
<evidence type="ECO:0000256" key="1">
    <source>
        <dbReference type="SAM" id="SignalP"/>
    </source>
</evidence>
<comment type="caution">
    <text evidence="2">The sequence shown here is derived from an EMBL/GenBank/DDBJ whole genome shotgun (WGS) entry which is preliminary data.</text>
</comment>
<dbReference type="AlphaFoldDB" id="A0ABD3GGY7"/>
<evidence type="ECO:0000313" key="3">
    <source>
        <dbReference type="Proteomes" id="UP001633002"/>
    </source>
</evidence>
<keyword evidence="3" id="KW-1185">Reference proteome</keyword>